<feature type="region of interest" description="Disordered" evidence="2">
    <location>
        <begin position="886"/>
        <end position="958"/>
    </location>
</feature>
<sequence length="1108" mass="127291">MEALKKYGRGNFLDRTQAANELLGKGESDASALLAGYEDDIADMFRTCAQDVAKRCGVDETEIAVGLRYLHDRTMDRFRKLSRQIEVEVSKAKTRPLGHEVLNRERCVKAAVRSNAANAQVEILRAEVDKLTIRRERAVVLAHKQIYFRCLEVDKSTMKCCWVLWVTRSKISHNENRERKVLAQVTRDYQAKLSEYEERIQQVQRTMKQVQDNADVWKHNSRNVEGIKLQRYQMVLARCRFALAAKAYDGWKDNHKHLCRAKKVCVRLLHSFMHKAWNTWHAMIAEMRRTRLRALAALRKMTNFRMNRAYNSWKDEWRRRRRSKSKMKAVLKTILNHCEHRAMNAWADMVTTRRQQRHRVRMVLSRISNSLLASAWGTWAEEVHQMAHLRRVQSAGVSRWRNHTLASALRTWISTTKQAHHHKVIASNALNRFLRRDVVAAWNTWTQVAYDRKRIRYMAARALQRWRNNTLWKVLANWSSTSKEIKTTRAQFEEAESASNMVKQAHSFGRWLAYIDHMRELNAVAQKNAAKLIKVRLRRKCTFWRFYAFKKTEKGHKLNIAVLALGHRHKKKAMNRWKMLAAWMKERDRMVREMQKISAKYLRITAFKAWLKWLDGWRVEKNNLEVRLDREKFAKARRFHVRIMMTFAIGLLRAWKRRTFRKKWVLSQCKAYIKRAQKKVRGKCFLWWASVMRRAVGRRHKCLILSRWRGRAMRMTAFHSWEDLVSSQKVEDLDQRAVYAEKMALLRQRYVTANIVPLLTQLAKSADVQLTAEAQEEVAQMTTTLQNTRFGKNTLDEDQMPTEKRLHIERRALLLAKDELKRLQEEVLKVRVHYNGMVREKDTQLATMKQQYEARWKVDYQALRHANATDARRQEEERKQLVKLQAAARRNPSITQQLEGSPPSHYMLPDVHSGSSTPRSASITPRALPAPASGGRPTSSPQNSSRAHLSNAASSLQQRRANYQMHQFQASGKRPISAHPVSRRCFEQGQRGGQRRRRRSAAAVVAVAGAVPAVDAGGTIVAAAEAIAAVATAEGTTVAARVTAIVVAAVGTTVVARTTAVAAATEGVAVAAVRATAVEYSAATAVAVADAAIAAARTTAAAATVVVL</sequence>
<organism evidence="3 4">
    <name type="scientific">Cymbomonas tetramitiformis</name>
    <dbReference type="NCBI Taxonomy" id="36881"/>
    <lineage>
        <taxon>Eukaryota</taxon>
        <taxon>Viridiplantae</taxon>
        <taxon>Chlorophyta</taxon>
        <taxon>Pyramimonadophyceae</taxon>
        <taxon>Pyramimonadales</taxon>
        <taxon>Pyramimonadaceae</taxon>
        <taxon>Cymbomonas</taxon>
    </lineage>
</organism>
<dbReference type="AlphaFoldDB" id="A0AAE0GZC0"/>
<dbReference type="Proteomes" id="UP001190700">
    <property type="component" value="Unassembled WGS sequence"/>
</dbReference>
<reference evidence="3 4" key="1">
    <citation type="journal article" date="2015" name="Genome Biol. Evol.">
        <title>Comparative Genomics of a Bacterivorous Green Alga Reveals Evolutionary Causalities and Consequences of Phago-Mixotrophic Mode of Nutrition.</title>
        <authorList>
            <person name="Burns J.A."/>
            <person name="Paasch A."/>
            <person name="Narechania A."/>
            <person name="Kim E."/>
        </authorList>
    </citation>
    <scope>NUCLEOTIDE SEQUENCE [LARGE SCALE GENOMIC DNA]</scope>
    <source>
        <strain evidence="3 4">PLY_AMNH</strain>
    </source>
</reference>
<comment type="caution">
    <text evidence="3">The sequence shown here is derived from an EMBL/GenBank/DDBJ whole genome shotgun (WGS) entry which is preliminary data.</text>
</comment>
<feature type="compositionally biased region" description="Polar residues" evidence="2">
    <location>
        <begin position="913"/>
        <end position="923"/>
    </location>
</feature>
<dbReference type="EMBL" id="LGRX02001054">
    <property type="protein sequence ID" value="KAK3286978.1"/>
    <property type="molecule type" value="Genomic_DNA"/>
</dbReference>
<proteinExistence type="predicted"/>
<evidence type="ECO:0000256" key="1">
    <source>
        <dbReference type="SAM" id="Coils"/>
    </source>
</evidence>
<gene>
    <name evidence="3" type="ORF">CYMTET_5492</name>
</gene>
<dbReference type="CDD" id="cd22541">
    <property type="entry name" value="SP5_N"/>
    <property type="match status" value="1"/>
</dbReference>
<keyword evidence="4" id="KW-1185">Reference proteome</keyword>
<feature type="coiled-coil region" evidence="1">
    <location>
        <begin position="186"/>
        <end position="220"/>
    </location>
</feature>
<keyword evidence="1" id="KW-0175">Coiled coil</keyword>
<evidence type="ECO:0008006" key="5">
    <source>
        <dbReference type="Google" id="ProtNLM"/>
    </source>
</evidence>
<evidence type="ECO:0000313" key="3">
    <source>
        <dbReference type="EMBL" id="KAK3286978.1"/>
    </source>
</evidence>
<accession>A0AAE0GZC0</accession>
<evidence type="ECO:0000256" key="2">
    <source>
        <dbReference type="SAM" id="MobiDB-lite"/>
    </source>
</evidence>
<protein>
    <recommendedName>
        <fullName evidence="5">Sfi1 spindle body domain-containing protein</fullName>
    </recommendedName>
</protein>
<name>A0AAE0GZC0_9CHLO</name>
<evidence type="ECO:0000313" key="4">
    <source>
        <dbReference type="Proteomes" id="UP001190700"/>
    </source>
</evidence>
<feature type="compositionally biased region" description="Polar residues" evidence="2">
    <location>
        <begin position="936"/>
        <end position="958"/>
    </location>
</feature>